<comment type="caution">
    <text evidence="1">The sequence shown here is derived from an EMBL/GenBank/DDBJ whole genome shotgun (WGS) entry which is preliminary data.</text>
</comment>
<evidence type="ECO:0000313" key="1">
    <source>
        <dbReference type="EMBL" id="NGO48432.1"/>
    </source>
</evidence>
<protein>
    <submittedName>
        <fullName evidence="1">Uncharacterized protein</fullName>
    </submittedName>
</protein>
<keyword evidence="2" id="KW-1185">Reference proteome</keyword>
<accession>A0ABX0E2J4</accession>
<dbReference type="EMBL" id="JAAKZX010000256">
    <property type="protein sequence ID" value="NGO48432.1"/>
    <property type="molecule type" value="Genomic_DNA"/>
</dbReference>
<dbReference type="RefSeq" id="WP_165344920.1">
    <property type="nucleotide sequence ID" value="NZ_JAAKZX010000256.1"/>
</dbReference>
<organism evidence="1 2">
    <name type="scientific">Streptomyces ureilyticus</name>
    <dbReference type="NCBI Taxonomy" id="1775131"/>
    <lineage>
        <taxon>Bacteria</taxon>
        <taxon>Bacillati</taxon>
        <taxon>Actinomycetota</taxon>
        <taxon>Actinomycetes</taxon>
        <taxon>Kitasatosporales</taxon>
        <taxon>Streptomycetaceae</taxon>
        <taxon>Streptomyces</taxon>
    </lineage>
</organism>
<proteinExistence type="predicted"/>
<reference evidence="1 2" key="1">
    <citation type="submission" date="2020-02" db="EMBL/GenBank/DDBJ databases">
        <title>Whole-genome analyses of novel actinobacteria.</title>
        <authorList>
            <person name="Sahin N."/>
            <person name="Tokatli A."/>
        </authorList>
    </citation>
    <scope>NUCLEOTIDE SEQUENCE [LARGE SCALE GENOMIC DNA]</scope>
    <source>
        <strain evidence="1 2">YC419</strain>
    </source>
</reference>
<dbReference type="Proteomes" id="UP001518140">
    <property type="component" value="Unassembled WGS sequence"/>
</dbReference>
<evidence type="ECO:0000313" key="2">
    <source>
        <dbReference type="Proteomes" id="UP001518140"/>
    </source>
</evidence>
<name>A0ABX0E2J4_9ACTN</name>
<gene>
    <name evidence="1" type="ORF">G6048_42255</name>
</gene>
<sequence length="89" mass="9886">MNEPTRIDVSELNEPGVLTQLVAGPTPIEVTDHGEVIHVIDGRNKVLTAEEMIAFWESGGGIDREMLDEIDAMFCDTDEYTEHGSEDPR</sequence>